<sequence>MKIGLIAMSGIRCCDQELLRKGLTLPGFVERSETIASLPSLGLLTLAGMTPAEDSIEYFEVQDLKQLDPLPQNFDLVAISSFTAQIKEAYTLADQYRALGIPVVLGGLHVTSLPDEALRHSDAVVVGEGEVVWLDVLRDARSGRLRRRYSSFEGAEFNLTEAPMPAYELLDISKYNRLTVQTSRGCPRSCEFCASSILLTRRYKQKPLKKVLAEIDRICEIWPRPFIEFADDNSFIHRAYWKELLPQLKQRRVKWFAETDLSVHEDEELLRMMRDSGCAEVLIGLESPILPGLKGIELKNDWKRRQWPHYIEAIERIQSNGIRVNGCFILGLDGHGPEIFDAVYDFAEQAKLYDVQITYQTPFPGTPLYRRLEKDNRLLYPGAWERCTLFDLNYQPTPMSVSQLRQGFHELAERLYCEDFTQWRRNQFAQYYLYSRRHKRNDQLPIA</sequence>
<protein>
    <submittedName>
        <fullName evidence="10">B12 binding domain protein</fullName>
    </submittedName>
</protein>
<keyword evidence="3" id="KW-0808">Transferase</keyword>
<dbReference type="InterPro" id="IPR058240">
    <property type="entry name" value="rSAM_sf"/>
</dbReference>
<dbReference type="AlphaFoldDB" id="A0A5B9MSA0"/>
<gene>
    <name evidence="10" type="ORF">Mal15_68370</name>
</gene>
<keyword evidence="2" id="KW-0489">Methyltransferase</keyword>
<dbReference type="InterPro" id="IPR051198">
    <property type="entry name" value="BchE-like"/>
</dbReference>
<evidence type="ECO:0000256" key="3">
    <source>
        <dbReference type="ARBA" id="ARBA00022679"/>
    </source>
</evidence>
<comment type="cofactor">
    <cofactor evidence="1">
        <name>[4Fe-4S] cluster</name>
        <dbReference type="ChEBI" id="CHEBI:49883"/>
    </cofactor>
</comment>
<dbReference type="GO" id="GO:0051539">
    <property type="term" value="F:4 iron, 4 sulfur cluster binding"/>
    <property type="evidence" value="ECO:0007669"/>
    <property type="project" value="UniProtKB-KW"/>
</dbReference>
<dbReference type="PANTHER" id="PTHR43409:SF7">
    <property type="entry name" value="BLL1977 PROTEIN"/>
    <property type="match status" value="1"/>
</dbReference>
<dbReference type="Pfam" id="PF02310">
    <property type="entry name" value="B12-binding"/>
    <property type="match status" value="1"/>
</dbReference>
<name>A0A5B9MSA0_9BACT</name>
<dbReference type="GO" id="GO:0005829">
    <property type="term" value="C:cytosol"/>
    <property type="evidence" value="ECO:0007669"/>
    <property type="project" value="TreeGrafter"/>
</dbReference>
<dbReference type="GO" id="GO:0031419">
    <property type="term" value="F:cobalamin binding"/>
    <property type="evidence" value="ECO:0007669"/>
    <property type="project" value="InterPro"/>
</dbReference>
<dbReference type="InterPro" id="IPR006638">
    <property type="entry name" value="Elp3/MiaA/NifB-like_rSAM"/>
</dbReference>
<dbReference type="InterPro" id="IPR025274">
    <property type="entry name" value="DUF4070"/>
</dbReference>
<evidence type="ECO:0000259" key="9">
    <source>
        <dbReference type="PROSITE" id="PS51918"/>
    </source>
</evidence>
<keyword evidence="4" id="KW-0949">S-adenosyl-L-methionine</keyword>
<feature type="domain" description="B12-binding" evidence="8">
    <location>
        <begin position="73"/>
        <end position="147"/>
    </location>
</feature>
<dbReference type="EMBL" id="CP036264">
    <property type="protein sequence ID" value="QEG02716.1"/>
    <property type="molecule type" value="Genomic_DNA"/>
</dbReference>
<dbReference type="SFLD" id="SFLDG01123">
    <property type="entry name" value="methyltransferase_(Class_B)"/>
    <property type="match status" value="1"/>
</dbReference>
<feature type="domain" description="Radical SAM core" evidence="9">
    <location>
        <begin position="172"/>
        <end position="397"/>
    </location>
</feature>
<evidence type="ECO:0000256" key="4">
    <source>
        <dbReference type="ARBA" id="ARBA00022691"/>
    </source>
</evidence>
<dbReference type="KEGG" id="smam:Mal15_68370"/>
<dbReference type="PROSITE" id="PS51918">
    <property type="entry name" value="RADICAL_SAM"/>
    <property type="match status" value="1"/>
</dbReference>
<evidence type="ECO:0000259" key="8">
    <source>
        <dbReference type="PROSITE" id="PS51332"/>
    </source>
</evidence>
<dbReference type="SFLD" id="SFLDS00029">
    <property type="entry name" value="Radical_SAM"/>
    <property type="match status" value="1"/>
</dbReference>
<dbReference type="SMART" id="SM00729">
    <property type="entry name" value="Elp3"/>
    <property type="match status" value="1"/>
</dbReference>
<dbReference type="Pfam" id="PF04055">
    <property type="entry name" value="Radical_SAM"/>
    <property type="match status" value="1"/>
</dbReference>
<evidence type="ECO:0000313" key="11">
    <source>
        <dbReference type="Proteomes" id="UP000321353"/>
    </source>
</evidence>
<dbReference type="InterPro" id="IPR006158">
    <property type="entry name" value="Cobalamin-bd"/>
</dbReference>
<keyword evidence="5" id="KW-0479">Metal-binding</keyword>
<dbReference type="SUPFAM" id="SSF102114">
    <property type="entry name" value="Radical SAM enzymes"/>
    <property type="match status" value="1"/>
</dbReference>
<keyword evidence="11" id="KW-1185">Reference proteome</keyword>
<dbReference type="InterPro" id="IPR007197">
    <property type="entry name" value="rSAM"/>
</dbReference>
<evidence type="ECO:0000256" key="6">
    <source>
        <dbReference type="ARBA" id="ARBA00023004"/>
    </source>
</evidence>
<reference evidence="10 11" key="1">
    <citation type="submission" date="2019-02" db="EMBL/GenBank/DDBJ databases">
        <title>Planctomycetal bacteria perform biofilm scaping via a novel small molecule.</title>
        <authorList>
            <person name="Jeske O."/>
            <person name="Boedeker C."/>
            <person name="Wiegand S."/>
            <person name="Breitling P."/>
            <person name="Kallscheuer N."/>
            <person name="Jogler M."/>
            <person name="Rohde M."/>
            <person name="Petersen J."/>
            <person name="Medema M.H."/>
            <person name="Surup F."/>
            <person name="Jogler C."/>
        </authorList>
    </citation>
    <scope>NUCLEOTIDE SEQUENCE [LARGE SCALE GENOMIC DNA]</scope>
    <source>
        <strain evidence="10 11">Mal15</strain>
    </source>
</reference>
<dbReference type="PROSITE" id="PS51332">
    <property type="entry name" value="B12_BINDING"/>
    <property type="match status" value="1"/>
</dbReference>
<dbReference type="GO" id="GO:0003824">
    <property type="term" value="F:catalytic activity"/>
    <property type="evidence" value="ECO:0007669"/>
    <property type="project" value="InterPro"/>
</dbReference>
<accession>A0A5B9MSA0</accession>
<dbReference type="InterPro" id="IPR034466">
    <property type="entry name" value="Methyltransferase_Class_B"/>
</dbReference>
<dbReference type="SFLD" id="SFLDG01082">
    <property type="entry name" value="B12-binding_domain_containing"/>
    <property type="match status" value="1"/>
</dbReference>
<organism evidence="10 11">
    <name type="scientific">Stieleria maiorica</name>
    <dbReference type="NCBI Taxonomy" id="2795974"/>
    <lineage>
        <taxon>Bacteria</taxon>
        <taxon>Pseudomonadati</taxon>
        <taxon>Planctomycetota</taxon>
        <taxon>Planctomycetia</taxon>
        <taxon>Pirellulales</taxon>
        <taxon>Pirellulaceae</taxon>
        <taxon>Stieleria</taxon>
    </lineage>
</organism>
<dbReference type="RefSeq" id="WP_147871617.1">
    <property type="nucleotide sequence ID" value="NZ_CP036264.1"/>
</dbReference>
<dbReference type="Gene3D" id="3.40.50.280">
    <property type="entry name" value="Cobalamin-binding domain"/>
    <property type="match status" value="1"/>
</dbReference>
<dbReference type="Gene3D" id="3.80.30.20">
    <property type="entry name" value="tm_1862 like domain"/>
    <property type="match status" value="1"/>
</dbReference>
<keyword evidence="7" id="KW-0411">Iron-sulfur</keyword>
<evidence type="ECO:0000256" key="1">
    <source>
        <dbReference type="ARBA" id="ARBA00001966"/>
    </source>
</evidence>
<dbReference type="GO" id="GO:0046872">
    <property type="term" value="F:metal ion binding"/>
    <property type="evidence" value="ECO:0007669"/>
    <property type="project" value="UniProtKB-KW"/>
</dbReference>
<evidence type="ECO:0000313" key="10">
    <source>
        <dbReference type="EMBL" id="QEG02716.1"/>
    </source>
</evidence>
<proteinExistence type="predicted"/>
<evidence type="ECO:0000256" key="7">
    <source>
        <dbReference type="ARBA" id="ARBA00023014"/>
    </source>
</evidence>
<evidence type="ECO:0000256" key="2">
    <source>
        <dbReference type="ARBA" id="ARBA00022603"/>
    </source>
</evidence>
<keyword evidence="6" id="KW-0408">Iron</keyword>
<dbReference type="InterPro" id="IPR023404">
    <property type="entry name" value="rSAM_horseshoe"/>
</dbReference>
<dbReference type="Proteomes" id="UP000321353">
    <property type="component" value="Chromosome"/>
</dbReference>
<dbReference type="PANTHER" id="PTHR43409">
    <property type="entry name" value="ANAEROBIC MAGNESIUM-PROTOPORPHYRIN IX MONOMETHYL ESTER CYCLASE-RELATED"/>
    <property type="match status" value="1"/>
</dbReference>
<evidence type="ECO:0000256" key="5">
    <source>
        <dbReference type="ARBA" id="ARBA00022723"/>
    </source>
</evidence>
<dbReference type="Pfam" id="PF13282">
    <property type="entry name" value="DUF4070"/>
    <property type="match status" value="1"/>
</dbReference>